<dbReference type="Pfam" id="PF00538">
    <property type="entry name" value="Linker_histone"/>
    <property type="match status" value="1"/>
</dbReference>
<gene>
    <name evidence="8" type="primary">25496745</name>
    <name evidence="6" type="ordered locus">MTR_6g079520</name>
    <name evidence="7" type="ORF">MtrunA17_Chr6g0482691</name>
</gene>
<keyword evidence="2" id="KW-0238">DNA-binding</keyword>
<evidence type="ECO:0000256" key="2">
    <source>
        <dbReference type="ARBA" id="ARBA00023125"/>
    </source>
</evidence>
<keyword evidence="3" id="KW-0539">Nucleus</keyword>
<dbReference type="PANTHER" id="PTHR11467">
    <property type="entry name" value="HISTONE H1"/>
    <property type="match status" value="1"/>
</dbReference>
<dbReference type="Proteomes" id="UP000002051">
    <property type="component" value="Chromosome 6"/>
</dbReference>
<evidence type="ECO:0000259" key="5">
    <source>
        <dbReference type="PROSITE" id="PS51504"/>
    </source>
</evidence>
<dbReference type="GO" id="GO:0005634">
    <property type="term" value="C:nucleus"/>
    <property type="evidence" value="ECO:0000318"/>
    <property type="project" value="GO_Central"/>
</dbReference>
<feature type="region of interest" description="Disordered" evidence="4">
    <location>
        <begin position="210"/>
        <end position="309"/>
    </location>
</feature>
<feature type="region of interest" description="Disordered" evidence="4">
    <location>
        <begin position="164"/>
        <end position="185"/>
    </location>
</feature>
<dbReference type="InterPro" id="IPR017956">
    <property type="entry name" value="AT_hook_DNA-bd_motif"/>
</dbReference>
<dbReference type="PRINTS" id="PR00929">
    <property type="entry name" value="ATHOOK"/>
</dbReference>
<dbReference type="SMART" id="SM00526">
    <property type="entry name" value="H15"/>
    <property type="match status" value="1"/>
</dbReference>
<dbReference type="EnsemblPlants" id="KEH26927">
    <property type="protein sequence ID" value="KEH26927"/>
    <property type="gene ID" value="MTR_6g079520"/>
</dbReference>
<feature type="compositionally biased region" description="Pro residues" evidence="4">
    <location>
        <begin position="25"/>
        <end position="34"/>
    </location>
</feature>
<dbReference type="GO" id="GO:0030261">
    <property type="term" value="P:chromosome condensation"/>
    <property type="evidence" value="ECO:0000318"/>
    <property type="project" value="GO_Central"/>
</dbReference>
<evidence type="ECO:0000256" key="3">
    <source>
        <dbReference type="ARBA" id="ARBA00023242"/>
    </source>
</evidence>
<sequence>MDPSSISSPAPPPNTVPFAVEPNNHPLPPPPQQLPAPSSFNHPPYAEMIYTAIEALKEKDGSSKRAISKYIEHVYRDQLPNSESHQNLLTHHLKRLKSEGLLQMIKNSYIIPRSTSLPPPPTTASPSSRPRGRPRKVQTPVAQTQAQDNNNNFVVNNNPFPVAAVTSNNNSSSNPAAAHIQTQAQQNASAEPVWAALGLNDEPVAIQPSTVFEESKRGRGRPKKGTSLSSPGSTPIQGGSGPVSLSTTPSRGRGRPPGSKAKSKRRPGRPPKIQPETLVSGATVGVVLGGSKRRPGRPPKNQQQNPTVIPFAAPVQEGTVQAGVEGVAVLTPRSRGRPRKNVNAVAAVPVAAVAATGRGRGRGRGRGGVAGRGRGGGRGRGRPRLNLLAQSFGKRPVGRPKKRTTPATASAPENAAKEDDLKRKLEHFQGKVKESLAALRPHFNHESPVTAIAAIQELEILVAMDLSEPLKDETLPQQQNLSAQDQPQQQQLPQPPPPQQQLPPPQIVAHPQVFPPHYPLLSQEYHYQQQQPQLYQQPHLYQPPPPQQNQFHP</sequence>
<dbReference type="CDD" id="cd00073">
    <property type="entry name" value="H15"/>
    <property type="match status" value="1"/>
</dbReference>
<dbReference type="InterPro" id="IPR005818">
    <property type="entry name" value="Histone_H1/H5_H15"/>
</dbReference>
<dbReference type="STRING" id="3880.A0A072UBH0"/>
<evidence type="ECO:0000313" key="7">
    <source>
        <dbReference type="EMBL" id="RHN52639.1"/>
    </source>
</evidence>
<feature type="region of interest" description="Disordered" evidence="4">
    <location>
        <begin position="358"/>
        <end position="421"/>
    </location>
</feature>
<evidence type="ECO:0000256" key="4">
    <source>
        <dbReference type="SAM" id="MobiDB-lite"/>
    </source>
</evidence>
<dbReference type="EMBL" id="CM001222">
    <property type="protein sequence ID" value="KEH26927.1"/>
    <property type="molecule type" value="Genomic_DNA"/>
</dbReference>
<name>A0A072UBH0_MEDTR</name>
<feature type="compositionally biased region" description="Low complexity" evidence="4">
    <location>
        <begin position="475"/>
        <end position="492"/>
    </location>
</feature>
<reference evidence="7" key="4">
    <citation type="journal article" date="2018" name="Nat. Plants">
        <title>Whole-genome landscape of Medicago truncatula symbiotic genes.</title>
        <authorList>
            <person name="Pecrix Y."/>
            <person name="Gamas P."/>
            <person name="Carrere S."/>
        </authorList>
    </citation>
    <scope>NUCLEOTIDE SEQUENCE</scope>
    <source>
        <tissue evidence="7">Leaves</tissue>
    </source>
</reference>
<dbReference type="SUPFAM" id="SSF46785">
    <property type="entry name" value="Winged helix' DNA-binding domain"/>
    <property type="match status" value="1"/>
</dbReference>
<dbReference type="FunFam" id="1.10.10.10:FF:000637">
    <property type="entry name" value="Histone H1.2"/>
    <property type="match status" value="1"/>
</dbReference>
<dbReference type="OrthoDB" id="1110759at2759"/>
<evidence type="ECO:0000313" key="6">
    <source>
        <dbReference type="EMBL" id="KEH26927.1"/>
    </source>
</evidence>
<dbReference type="Gramene" id="rna37333">
    <property type="protein sequence ID" value="RHN52639.1"/>
    <property type="gene ID" value="gene37333"/>
</dbReference>
<dbReference type="PROSITE" id="PS51504">
    <property type="entry name" value="H15"/>
    <property type="match status" value="1"/>
</dbReference>
<evidence type="ECO:0000313" key="8">
    <source>
        <dbReference type="EnsemblPlants" id="KEH26927"/>
    </source>
</evidence>
<reference evidence="6 9" key="2">
    <citation type="journal article" date="2014" name="BMC Genomics">
        <title>An improved genome release (version Mt4.0) for the model legume Medicago truncatula.</title>
        <authorList>
            <person name="Tang H."/>
            <person name="Krishnakumar V."/>
            <person name="Bidwell S."/>
            <person name="Rosen B."/>
            <person name="Chan A."/>
            <person name="Zhou S."/>
            <person name="Gentzbittel L."/>
            <person name="Childs K.L."/>
            <person name="Yandell M."/>
            <person name="Gundlach H."/>
            <person name="Mayer K.F."/>
            <person name="Schwartz D.C."/>
            <person name="Town C.D."/>
        </authorList>
    </citation>
    <scope>GENOME REANNOTATION</scope>
    <source>
        <strain evidence="6">A17</strain>
        <strain evidence="8 9">cv. Jemalong A17</strain>
    </source>
</reference>
<dbReference type="EMBL" id="PSQE01000006">
    <property type="protein sequence ID" value="RHN52639.1"/>
    <property type="molecule type" value="Genomic_DNA"/>
</dbReference>
<feature type="region of interest" description="Disordered" evidence="4">
    <location>
        <begin position="111"/>
        <end position="152"/>
    </location>
</feature>
<dbReference type="KEGG" id="mtr:25496745"/>
<dbReference type="GO" id="GO:0005730">
    <property type="term" value="C:nucleolus"/>
    <property type="evidence" value="ECO:0000318"/>
    <property type="project" value="GO_Central"/>
</dbReference>
<feature type="region of interest" description="Disordered" evidence="4">
    <location>
        <begin position="471"/>
        <end position="553"/>
    </location>
</feature>
<dbReference type="Gene3D" id="1.10.10.10">
    <property type="entry name" value="Winged helix-like DNA-binding domain superfamily/Winged helix DNA-binding domain"/>
    <property type="match status" value="1"/>
</dbReference>
<comment type="subcellular location">
    <subcellularLocation>
        <location evidence="1">Nucleus</location>
    </subcellularLocation>
</comment>
<dbReference type="SMART" id="SM00384">
    <property type="entry name" value="AT_hook"/>
    <property type="match status" value="8"/>
</dbReference>
<accession>A0A072UBH0</accession>
<dbReference type="AlphaFoldDB" id="A0A072UBH0"/>
<feature type="compositionally biased region" description="Low complexity" evidence="4">
    <location>
        <begin position="164"/>
        <end position="174"/>
    </location>
</feature>
<proteinExistence type="predicted"/>
<keyword evidence="9" id="KW-1185">Reference proteome</keyword>
<dbReference type="GO" id="GO:0045910">
    <property type="term" value="P:negative regulation of DNA recombination"/>
    <property type="evidence" value="ECO:0000318"/>
    <property type="project" value="GO_Central"/>
</dbReference>
<organism evidence="6 9">
    <name type="scientific">Medicago truncatula</name>
    <name type="common">Barrel medic</name>
    <name type="synonym">Medicago tribuloides</name>
    <dbReference type="NCBI Taxonomy" id="3880"/>
    <lineage>
        <taxon>Eukaryota</taxon>
        <taxon>Viridiplantae</taxon>
        <taxon>Streptophyta</taxon>
        <taxon>Embryophyta</taxon>
        <taxon>Tracheophyta</taxon>
        <taxon>Spermatophyta</taxon>
        <taxon>Magnoliopsida</taxon>
        <taxon>eudicotyledons</taxon>
        <taxon>Gunneridae</taxon>
        <taxon>Pentapetalae</taxon>
        <taxon>rosids</taxon>
        <taxon>fabids</taxon>
        <taxon>Fabales</taxon>
        <taxon>Fabaceae</taxon>
        <taxon>Papilionoideae</taxon>
        <taxon>50 kb inversion clade</taxon>
        <taxon>NPAAA clade</taxon>
        <taxon>Hologalegina</taxon>
        <taxon>IRL clade</taxon>
        <taxon>Trifolieae</taxon>
        <taxon>Medicago</taxon>
    </lineage>
</organism>
<feature type="compositionally biased region" description="Pro residues" evidence="4">
    <location>
        <begin position="493"/>
        <end position="506"/>
    </location>
</feature>
<dbReference type="PANTHER" id="PTHR11467:SF29">
    <property type="entry name" value="OS03G0711600 PROTEIN"/>
    <property type="match status" value="1"/>
</dbReference>
<feature type="compositionally biased region" description="Low complexity" evidence="4">
    <location>
        <begin position="525"/>
        <end position="540"/>
    </location>
</feature>
<evidence type="ECO:0000256" key="1">
    <source>
        <dbReference type="ARBA" id="ARBA00004123"/>
    </source>
</evidence>
<evidence type="ECO:0000313" key="9">
    <source>
        <dbReference type="Proteomes" id="UP000002051"/>
    </source>
</evidence>
<feature type="domain" description="H15" evidence="5">
    <location>
        <begin position="41"/>
        <end position="113"/>
    </location>
</feature>
<reference evidence="6 9" key="1">
    <citation type="journal article" date="2011" name="Nature">
        <title>The Medicago genome provides insight into the evolution of rhizobial symbioses.</title>
        <authorList>
            <person name="Young N.D."/>
            <person name="Debelle F."/>
            <person name="Oldroyd G.E."/>
            <person name="Geurts R."/>
            <person name="Cannon S.B."/>
            <person name="Udvardi M.K."/>
            <person name="Benedito V.A."/>
            <person name="Mayer K.F."/>
            <person name="Gouzy J."/>
            <person name="Schoof H."/>
            <person name="Van de Peer Y."/>
            <person name="Proost S."/>
            <person name="Cook D.R."/>
            <person name="Meyers B.C."/>
            <person name="Spannagl M."/>
            <person name="Cheung F."/>
            <person name="De Mita S."/>
            <person name="Krishnakumar V."/>
            <person name="Gundlach H."/>
            <person name="Zhou S."/>
            <person name="Mudge J."/>
            <person name="Bharti A.K."/>
            <person name="Murray J.D."/>
            <person name="Naoumkina M.A."/>
            <person name="Rosen B."/>
            <person name="Silverstein K.A."/>
            <person name="Tang H."/>
            <person name="Rombauts S."/>
            <person name="Zhao P.X."/>
            <person name="Zhou P."/>
            <person name="Barbe V."/>
            <person name="Bardou P."/>
            <person name="Bechner M."/>
            <person name="Bellec A."/>
            <person name="Berger A."/>
            <person name="Berges H."/>
            <person name="Bidwell S."/>
            <person name="Bisseling T."/>
            <person name="Choisne N."/>
            <person name="Couloux A."/>
            <person name="Denny R."/>
            <person name="Deshpande S."/>
            <person name="Dai X."/>
            <person name="Doyle J.J."/>
            <person name="Dudez A.M."/>
            <person name="Farmer A.D."/>
            <person name="Fouteau S."/>
            <person name="Franken C."/>
            <person name="Gibelin C."/>
            <person name="Gish J."/>
            <person name="Goldstein S."/>
            <person name="Gonzalez A.J."/>
            <person name="Green P.J."/>
            <person name="Hallab A."/>
            <person name="Hartog M."/>
            <person name="Hua A."/>
            <person name="Humphray S.J."/>
            <person name="Jeong D.H."/>
            <person name="Jing Y."/>
            <person name="Jocker A."/>
            <person name="Kenton S.M."/>
            <person name="Kim D.J."/>
            <person name="Klee K."/>
            <person name="Lai H."/>
            <person name="Lang C."/>
            <person name="Lin S."/>
            <person name="Macmil S.L."/>
            <person name="Magdelenat G."/>
            <person name="Matthews L."/>
            <person name="McCorrison J."/>
            <person name="Monaghan E.L."/>
            <person name="Mun J.H."/>
            <person name="Najar F.Z."/>
            <person name="Nicholson C."/>
            <person name="Noirot C."/>
            <person name="O'Bleness M."/>
            <person name="Paule C.R."/>
            <person name="Poulain J."/>
            <person name="Prion F."/>
            <person name="Qin B."/>
            <person name="Qu C."/>
            <person name="Retzel E.F."/>
            <person name="Riddle C."/>
            <person name="Sallet E."/>
            <person name="Samain S."/>
            <person name="Samson N."/>
            <person name="Sanders I."/>
            <person name="Saurat O."/>
            <person name="Scarpelli C."/>
            <person name="Schiex T."/>
            <person name="Segurens B."/>
            <person name="Severin A.J."/>
            <person name="Sherrier D.J."/>
            <person name="Shi R."/>
            <person name="Sims S."/>
            <person name="Singer S.R."/>
            <person name="Sinharoy S."/>
            <person name="Sterck L."/>
            <person name="Viollet A."/>
            <person name="Wang B.B."/>
            <person name="Wang K."/>
            <person name="Wang M."/>
            <person name="Wang X."/>
            <person name="Warfsmann J."/>
            <person name="Weissenbach J."/>
            <person name="White D.D."/>
            <person name="White J.D."/>
            <person name="Wiley G.B."/>
            <person name="Wincker P."/>
            <person name="Xing Y."/>
            <person name="Yang L."/>
            <person name="Yao Z."/>
            <person name="Ying F."/>
            <person name="Zhai J."/>
            <person name="Zhou L."/>
            <person name="Zuber A."/>
            <person name="Denarie J."/>
            <person name="Dixon R.A."/>
            <person name="May G.D."/>
            <person name="Schwartz D.C."/>
            <person name="Rogers J."/>
            <person name="Quetier F."/>
            <person name="Town C.D."/>
            <person name="Roe B.A."/>
        </authorList>
    </citation>
    <scope>NUCLEOTIDE SEQUENCE [LARGE SCALE GENOMIC DNA]</scope>
    <source>
        <strain evidence="6">A17</strain>
        <strain evidence="8 9">cv. Jemalong A17</strain>
    </source>
</reference>
<dbReference type="GO" id="GO:0000786">
    <property type="term" value="C:nucleosome"/>
    <property type="evidence" value="ECO:0007669"/>
    <property type="project" value="InterPro"/>
</dbReference>
<reference evidence="8" key="3">
    <citation type="submission" date="2015-04" db="UniProtKB">
        <authorList>
            <consortium name="EnsemblPlants"/>
        </authorList>
    </citation>
    <scope>IDENTIFICATION</scope>
    <source>
        <strain evidence="8">cv. Jemalong A17</strain>
    </source>
</reference>
<protein>
    <submittedName>
        <fullName evidence="6">Linker histone H1 and h5 family protein</fullName>
    </submittedName>
    <submittedName>
        <fullName evidence="7">Putative High mobility group protein HMGA</fullName>
    </submittedName>
</protein>
<dbReference type="InterPro" id="IPR036390">
    <property type="entry name" value="WH_DNA-bd_sf"/>
</dbReference>
<dbReference type="GO" id="GO:0006334">
    <property type="term" value="P:nucleosome assembly"/>
    <property type="evidence" value="ECO:0007669"/>
    <property type="project" value="InterPro"/>
</dbReference>
<dbReference type="GO" id="GO:0031492">
    <property type="term" value="F:nucleosomal DNA binding"/>
    <property type="evidence" value="ECO:0000318"/>
    <property type="project" value="GO_Central"/>
</dbReference>
<dbReference type="Proteomes" id="UP000265566">
    <property type="component" value="Chromosome 6"/>
</dbReference>
<feature type="compositionally biased region" description="Polar residues" evidence="4">
    <location>
        <begin position="226"/>
        <end position="250"/>
    </location>
</feature>
<feature type="region of interest" description="Disordered" evidence="4">
    <location>
        <begin position="1"/>
        <end position="43"/>
    </location>
</feature>
<dbReference type="InterPro" id="IPR036388">
    <property type="entry name" value="WH-like_DNA-bd_sf"/>
</dbReference>
<dbReference type="GO" id="GO:0003690">
    <property type="term" value="F:double-stranded DNA binding"/>
    <property type="evidence" value="ECO:0000318"/>
    <property type="project" value="GO_Central"/>
</dbReference>
<dbReference type="HOGENOM" id="CLU_031760_0_0_1"/>